<name>A0A7R9LDV1_9ACAR</name>
<keyword evidence="4 6" id="KW-0175">Coiled coil</keyword>
<gene>
    <name evidence="8" type="ORF">OSB1V03_LOCUS17946</name>
</gene>
<proteinExistence type="predicted"/>
<evidence type="ECO:0000256" key="2">
    <source>
        <dbReference type="ARBA" id="ARBA00004496"/>
    </source>
</evidence>
<protein>
    <recommendedName>
        <fullName evidence="7">GRIP domain-containing protein</fullName>
    </recommendedName>
</protein>
<dbReference type="EMBL" id="CAJPIZ010022668">
    <property type="protein sequence ID" value="CAG2117994.1"/>
    <property type="molecule type" value="Genomic_DNA"/>
</dbReference>
<dbReference type="AlphaFoldDB" id="A0A7R9LDV1"/>
<sequence length="177" mass="20361">GSAPPLLLALPQEFAVADPLLPQKTSISPTSMSGNILQEILYSNESQEIRPTNQDFTKHLTVAQNKVENLTQLLEESESNNMLITEQNRVLKEEIRRLERSIERIEMADNLEYLKNIIVKFITLSGEDDRQRLIPVLTTILKLSPDEQNLFQTFTSIDQNNGPNKWSDYLYNWTNDK</sequence>
<dbReference type="Proteomes" id="UP000759131">
    <property type="component" value="Unassembled WGS sequence"/>
</dbReference>
<evidence type="ECO:0000256" key="5">
    <source>
        <dbReference type="ARBA" id="ARBA00023136"/>
    </source>
</evidence>
<keyword evidence="9" id="KW-1185">Reference proteome</keyword>
<dbReference type="Pfam" id="PF16704">
    <property type="entry name" value="Rab_bind"/>
    <property type="match status" value="1"/>
</dbReference>
<evidence type="ECO:0000313" key="9">
    <source>
        <dbReference type="Proteomes" id="UP000759131"/>
    </source>
</evidence>
<dbReference type="OrthoDB" id="1926336at2759"/>
<dbReference type="PANTHER" id="PTHR23157:SF25">
    <property type="entry name" value="GRIP AND COILED-COIL DOMAIN-CONTAINING PROTEIN 1"/>
    <property type="match status" value="1"/>
</dbReference>
<keyword evidence="3" id="KW-0963">Cytoplasm</keyword>
<feature type="domain" description="GRIP" evidence="7">
    <location>
        <begin position="104"/>
        <end position="154"/>
    </location>
</feature>
<dbReference type="SMART" id="SM00755">
    <property type="entry name" value="Grip"/>
    <property type="match status" value="1"/>
</dbReference>
<reference evidence="8" key="1">
    <citation type="submission" date="2020-11" db="EMBL/GenBank/DDBJ databases">
        <authorList>
            <person name="Tran Van P."/>
        </authorList>
    </citation>
    <scope>NUCLEOTIDE SEQUENCE</scope>
</reference>
<evidence type="ECO:0000256" key="3">
    <source>
        <dbReference type="ARBA" id="ARBA00022490"/>
    </source>
</evidence>
<evidence type="ECO:0000313" key="8">
    <source>
        <dbReference type="EMBL" id="CAD7639875.1"/>
    </source>
</evidence>
<accession>A0A7R9LDV1</accession>
<dbReference type="InterPro" id="IPR000237">
    <property type="entry name" value="GRIP_dom"/>
</dbReference>
<dbReference type="Gene3D" id="1.10.220.60">
    <property type="entry name" value="GRIP domain"/>
    <property type="match status" value="1"/>
</dbReference>
<dbReference type="GO" id="GO:0005794">
    <property type="term" value="C:Golgi apparatus"/>
    <property type="evidence" value="ECO:0007669"/>
    <property type="project" value="TreeGrafter"/>
</dbReference>
<dbReference type="Pfam" id="PF01465">
    <property type="entry name" value="GRIP"/>
    <property type="match status" value="1"/>
</dbReference>
<feature type="non-terminal residue" evidence="8">
    <location>
        <position position="177"/>
    </location>
</feature>
<evidence type="ECO:0000256" key="4">
    <source>
        <dbReference type="ARBA" id="ARBA00023054"/>
    </source>
</evidence>
<organism evidence="8">
    <name type="scientific">Medioppia subpectinata</name>
    <dbReference type="NCBI Taxonomy" id="1979941"/>
    <lineage>
        <taxon>Eukaryota</taxon>
        <taxon>Metazoa</taxon>
        <taxon>Ecdysozoa</taxon>
        <taxon>Arthropoda</taxon>
        <taxon>Chelicerata</taxon>
        <taxon>Arachnida</taxon>
        <taxon>Acari</taxon>
        <taxon>Acariformes</taxon>
        <taxon>Sarcoptiformes</taxon>
        <taxon>Oribatida</taxon>
        <taxon>Brachypylina</taxon>
        <taxon>Oppioidea</taxon>
        <taxon>Oppiidae</taxon>
        <taxon>Medioppia</taxon>
    </lineage>
</organism>
<evidence type="ECO:0000256" key="1">
    <source>
        <dbReference type="ARBA" id="ARBA00004184"/>
    </source>
</evidence>
<keyword evidence="5" id="KW-0472">Membrane</keyword>
<dbReference type="InterPro" id="IPR032023">
    <property type="entry name" value="GCC2_Rab_bind"/>
</dbReference>
<feature type="coiled-coil region" evidence="6">
    <location>
        <begin position="60"/>
        <end position="108"/>
    </location>
</feature>
<evidence type="ECO:0000259" key="7">
    <source>
        <dbReference type="PROSITE" id="PS50913"/>
    </source>
</evidence>
<dbReference type="PROSITE" id="PS50913">
    <property type="entry name" value="GRIP"/>
    <property type="match status" value="1"/>
</dbReference>
<comment type="subcellular location">
    <subcellularLocation>
        <location evidence="2">Cytoplasm</location>
    </subcellularLocation>
    <subcellularLocation>
        <location evidence="1">Endomembrane system</location>
        <topology evidence="1">Peripheral membrane protein</topology>
    </subcellularLocation>
</comment>
<evidence type="ECO:0000256" key="6">
    <source>
        <dbReference type="SAM" id="Coils"/>
    </source>
</evidence>
<dbReference type="PANTHER" id="PTHR23157">
    <property type="entry name" value="GRIP AND COILED-COIL DOMAIN-CONTAINING PROTEIN 1"/>
    <property type="match status" value="1"/>
</dbReference>
<dbReference type="EMBL" id="OC877243">
    <property type="protein sequence ID" value="CAD7639875.1"/>
    <property type="molecule type" value="Genomic_DNA"/>
</dbReference>
<dbReference type="InterPro" id="IPR051952">
    <property type="entry name" value="Golgi-autophagy_related"/>
</dbReference>